<comment type="caution">
    <text evidence="2">The sequence shown here is derived from an EMBL/GenBank/DDBJ whole genome shotgun (WGS) entry which is preliminary data.</text>
</comment>
<dbReference type="InterPro" id="IPR011583">
    <property type="entry name" value="Chitinase_II/V-like_cat"/>
</dbReference>
<dbReference type="OrthoDB" id="76388at2759"/>
<accession>A0A9N9HSL3</accession>
<proteinExistence type="predicted"/>
<dbReference type="GO" id="GO:0005975">
    <property type="term" value="P:carbohydrate metabolic process"/>
    <property type="evidence" value="ECO:0007669"/>
    <property type="project" value="InterPro"/>
</dbReference>
<dbReference type="SUPFAM" id="SSF54556">
    <property type="entry name" value="Chitinase insertion domain"/>
    <property type="match status" value="1"/>
</dbReference>
<dbReference type="InterPro" id="IPR029070">
    <property type="entry name" value="Chitinase_insertion_sf"/>
</dbReference>
<dbReference type="Gene3D" id="3.20.20.80">
    <property type="entry name" value="Glycosidases"/>
    <property type="match status" value="1"/>
</dbReference>
<dbReference type="InterPro" id="IPR017853">
    <property type="entry name" value="GH"/>
</dbReference>
<evidence type="ECO:0000313" key="2">
    <source>
        <dbReference type="EMBL" id="CAG8703972.1"/>
    </source>
</evidence>
<evidence type="ECO:0000313" key="3">
    <source>
        <dbReference type="Proteomes" id="UP000789508"/>
    </source>
</evidence>
<dbReference type="SMART" id="SM00636">
    <property type="entry name" value="Glyco_18"/>
    <property type="match status" value="1"/>
</dbReference>
<dbReference type="PANTHER" id="PTHR11177">
    <property type="entry name" value="CHITINASE"/>
    <property type="match status" value="1"/>
</dbReference>
<dbReference type="Pfam" id="PF00704">
    <property type="entry name" value="Glyco_hydro_18"/>
    <property type="match status" value="1"/>
</dbReference>
<sequence>AMPADPYFYKILLLKEMNPYVDIFNLMSYNFSGEWQQPTEHQANLFGHGLSVDRAVTNYIEAGVNLAKIALGIPMYGKYSGTGKGEWEPGIWDYKSLPKNGSKEFYDKKVVTSYSYDKKKCELISYDNPKVVKEKCKYLKNKKLGGIMFWELDGDFPTSNN</sequence>
<dbReference type="Proteomes" id="UP000789508">
    <property type="component" value="Unassembled WGS sequence"/>
</dbReference>
<dbReference type="GO" id="GO:0006032">
    <property type="term" value="P:chitin catabolic process"/>
    <property type="evidence" value="ECO:0007669"/>
    <property type="project" value="TreeGrafter"/>
</dbReference>
<dbReference type="GO" id="GO:0004568">
    <property type="term" value="F:chitinase activity"/>
    <property type="evidence" value="ECO:0007669"/>
    <property type="project" value="TreeGrafter"/>
</dbReference>
<dbReference type="AlphaFoldDB" id="A0A9N9HSL3"/>
<gene>
    <name evidence="2" type="ORF">ALEPTO_LOCUS11675</name>
</gene>
<name>A0A9N9HSL3_9GLOM</name>
<dbReference type="Gene3D" id="3.10.50.10">
    <property type="match status" value="1"/>
</dbReference>
<protein>
    <submittedName>
        <fullName evidence="2">8604_t:CDS:1</fullName>
    </submittedName>
</protein>
<dbReference type="EMBL" id="CAJVPS010020314">
    <property type="protein sequence ID" value="CAG8703972.1"/>
    <property type="molecule type" value="Genomic_DNA"/>
</dbReference>
<dbReference type="InterPro" id="IPR001223">
    <property type="entry name" value="Glyco_hydro18_cat"/>
</dbReference>
<feature type="domain" description="GH18" evidence="1">
    <location>
        <begin position="1"/>
        <end position="161"/>
    </location>
</feature>
<dbReference type="SUPFAM" id="SSF51445">
    <property type="entry name" value="(Trans)glycosidases"/>
    <property type="match status" value="1"/>
</dbReference>
<dbReference type="GO" id="GO:0005576">
    <property type="term" value="C:extracellular region"/>
    <property type="evidence" value="ECO:0007669"/>
    <property type="project" value="TreeGrafter"/>
</dbReference>
<dbReference type="InterPro" id="IPR050314">
    <property type="entry name" value="Glycosyl_Hydrlase_18"/>
</dbReference>
<evidence type="ECO:0000259" key="1">
    <source>
        <dbReference type="PROSITE" id="PS51910"/>
    </source>
</evidence>
<dbReference type="PANTHER" id="PTHR11177:SF317">
    <property type="entry name" value="CHITINASE 12-RELATED"/>
    <property type="match status" value="1"/>
</dbReference>
<organism evidence="2 3">
    <name type="scientific">Ambispora leptoticha</name>
    <dbReference type="NCBI Taxonomy" id="144679"/>
    <lineage>
        <taxon>Eukaryota</taxon>
        <taxon>Fungi</taxon>
        <taxon>Fungi incertae sedis</taxon>
        <taxon>Mucoromycota</taxon>
        <taxon>Glomeromycotina</taxon>
        <taxon>Glomeromycetes</taxon>
        <taxon>Archaeosporales</taxon>
        <taxon>Ambisporaceae</taxon>
        <taxon>Ambispora</taxon>
    </lineage>
</organism>
<keyword evidence="3" id="KW-1185">Reference proteome</keyword>
<reference evidence="2" key="1">
    <citation type="submission" date="2021-06" db="EMBL/GenBank/DDBJ databases">
        <authorList>
            <person name="Kallberg Y."/>
            <person name="Tangrot J."/>
            <person name="Rosling A."/>
        </authorList>
    </citation>
    <scope>NUCLEOTIDE SEQUENCE</scope>
    <source>
        <strain evidence="2">FL130A</strain>
    </source>
</reference>
<dbReference type="GO" id="GO:0008061">
    <property type="term" value="F:chitin binding"/>
    <property type="evidence" value="ECO:0007669"/>
    <property type="project" value="InterPro"/>
</dbReference>
<feature type="non-terminal residue" evidence="2">
    <location>
        <position position="1"/>
    </location>
</feature>
<dbReference type="PROSITE" id="PS51910">
    <property type="entry name" value="GH18_2"/>
    <property type="match status" value="1"/>
</dbReference>